<sequence length="109" mass="12174">IIYSSLVYSSRSFATQPNVAPLANDSTVPINVSIRKLDDEARRVGRVSASEIKNVLSSLNRSNPATSTQALMLIRCCGNLLPEEIPENRTQLVHNLWQSFEKLSKFQVE</sequence>
<gene>
    <name evidence="2" type="primary">LOC103523334</name>
</gene>
<evidence type="ECO:0000313" key="1">
    <source>
        <dbReference type="Proteomes" id="UP000079169"/>
    </source>
</evidence>
<dbReference type="GO" id="GO:0005739">
    <property type="term" value="C:mitochondrion"/>
    <property type="evidence" value="ECO:0007669"/>
    <property type="project" value="TreeGrafter"/>
</dbReference>
<proteinExistence type="predicted"/>
<accession>A0A1S3DRA3</accession>
<dbReference type="PANTHER" id="PTHR46669">
    <property type="entry name" value="LEUCINE-RICH PPR MOTIF-CONTAINING PROTEIN, MITOCHONDRIAL"/>
    <property type="match status" value="1"/>
</dbReference>
<reference evidence="2" key="1">
    <citation type="submission" date="2025-08" db="UniProtKB">
        <authorList>
            <consortium name="RefSeq"/>
        </authorList>
    </citation>
    <scope>IDENTIFICATION</scope>
</reference>
<feature type="non-terminal residue" evidence="2">
    <location>
        <position position="109"/>
    </location>
</feature>
<feature type="non-terminal residue" evidence="2">
    <location>
        <position position="1"/>
    </location>
</feature>
<dbReference type="InterPro" id="IPR033490">
    <property type="entry name" value="LRP130"/>
</dbReference>
<dbReference type="PaxDb" id="121845-A0A1S3DRA3"/>
<dbReference type="RefSeq" id="XP_008486614.2">
    <property type="nucleotide sequence ID" value="XM_008488392.2"/>
</dbReference>
<dbReference type="GeneID" id="103523334"/>
<dbReference type="STRING" id="121845.A0A1S3DRA3"/>
<dbReference type="PANTHER" id="PTHR46669:SF1">
    <property type="entry name" value="LEUCINE-RICH PPR MOTIF-CONTAINING PROTEIN, MITOCHONDRIAL"/>
    <property type="match status" value="1"/>
</dbReference>
<dbReference type="KEGG" id="dci:103523334"/>
<organism evidence="1 2">
    <name type="scientific">Diaphorina citri</name>
    <name type="common">Asian citrus psyllid</name>
    <dbReference type="NCBI Taxonomy" id="121845"/>
    <lineage>
        <taxon>Eukaryota</taxon>
        <taxon>Metazoa</taxon>
        <taxon>Ecdysozoa</taxon>
        <taxon>Arthropoda</taxon>
        <taxon>Hexapoda</taxon>
        <taxon>Insecta</taxon>
        <taxon>Pterygota</taxon>
        <taxon>Neoptera</taxon>
        <taxon>Paraneoptera</taxon>
        <taxon>Hemiptera</taxon>
        <taxon>Sternorrhyncha</taxon>
        <taxon>Psylloidea</taxon>
        <taxon>Psyllidae</taxon>
        <taxon>Diaphorininae</taxon>
        <taxon>Diaphorina</taxon>
    </lineage>
</organism>
<name>A0A1S3DRA3_DIACI</name>
<evidence type="ECO:0000313" key="2">
    <source>
        <dbReference type="RefSeq" id="XP_008486614.2"/>
    </source>
</evidence>
<dbReference type="GO" id="GO:0005634">
    <property type="term" value="C:nucleus"/>
    <property type="evidence" value="ECO:0007669"/>
    <property type="project" value="TreeGrafter"/>
</dbReference>
<dbReference type="GO" id="GO:0070129">
    <property type="term" value="P:regulation of mitochondrial translation"/>
    <property type="evidence" value="ECO:0007669"/>
    <property type="project" value="TreeGrafter"/>
</dbReference>
<dbReference type="Proteomes" id="UP000079169">
    <property type="component" value="Unplaced"/>
</dbReference>
<protein>
    <submittedName>
        <fullName evidence="2">Leucine-rich PPR motif-containing protein, mitochondrial-like</fullName>
    </submittedName>
</protein>
<dbReference type="AlphaFoldDB" id="A0A1S3DRA3"/>
<keyword evidence="1" id="KW-1185">Reference proteome</keyword>
<dbReference type="GO" id="GO:0003730">
    <property type="term" value="F:mRNA 3'-UTR binding"/>
    <property type="evidence" value="ECO:0007669"/>
    <property type="project" value="TreeGrafter"/>
</dbReference>